<comment type="caution">
    <text evidence="16">The sequence shown here is derived from an EMBL/GenBank/DDBJ whole genome shotgun (WGS) entry which is preliminary data.</text>
</comment>
<evidence type="ECO:0008006" key="18">
    <source>
        <dbReference type="Google" id="ProtNLM"/>
    </source>
</evidence>
<keyword evidence="13" id="KW-0325">Glycoprotein</keyword>
<evidence type="ECO:0000256" key="13">
    <source>
        <dbReference type="ARBA" id="ARBA00023180"/>
    </source>
</evidence>
<evidence type="ECO:0000313" key="17">
    <source>
        <dbReference type="Proteomes" id="UP001437256"/>
    </source>
</evidence>
<evidence type="ECO:0000256" key="2">
    <source>
        <dbReference type="ARBA" id="ARBA00004167"/>
    </source>
</evidence>
<evidence type="ECO:0000256" key="7">
    <source>
        <dbReference type="ARBA" id="ARBA00022723"/>
    </source>
</evidence>
<comment type="cofactor">
    <cofactor evidence="1">
        <name>heme</name>
        <dbReference type="ChEBI" id="CHEBI:30413"/>
    </cofactor>
</comment>
<evidence type="ECO:0000256" key="1">
    <source>
        <dbReference type="ARBA" id="ARBA00001971"/>
    </source>
</evidence>
<dbReference type="PRINTS" id="PR00463">
    <property type="entry name" value="EP450I"/>
</dbReference>
<gene>
    <name evidence="16" type="ORF">AAF712_015025</name>
</gene>
<evidence type="ECO:0000313" key="16">
    <source>
        <dbReference type="EMBL" id="KAL0058308.1"/>
    </source>
</evidence>
<evidence type="ECO:0000256" key="4">
    <source>
        <dbReference type="ARBA" id="ARBA00010617"/>
    </source>
</evidence>
<dbReference type="Pfam" id="PF00067">
    <property type="entry name" value="p450"/>
    <property type="match status" value="2"/>
</dbReference>
<sequence>MVPIALPVLVAALLFAYATFRSQTRSFKYPPGPTRLPVIGNLLQLPSKRQWVKFREWALEYGPIYYLQAGPVDIIVLNTPEATEELLVKRNRIFGDRMAPHVAGEIVSAGQRMVLLPGESPEYKIIRKVLGAALGPTHSKGHRLIQELESRVILYDLLSHGNQTAELMGEKLHAKESTHDSEFVEKHWFSLVRRFSTSIVLQIMYGERVHKIKGNDTLHELYEVVDKFCDVMLPGSFLADTFTFLQKLPDFLSPWRLKAQRMHQRELNLYGGFLDQIRAEHNAGTSHQECFVGKYLKARDVSVSVSDPEQREQATSGCGLTSDGGWLRDTLLAYTAGSVLEAGSDTTTSTLTSFVLFMARHPNIVEKVATRFPDTMGVKRLAPVQGQVSPILQSNYVVQLADYVLMWVYSYTFGWGRRFCLGSSIAEASLFIVVARILWGLELQGPRDPLTGEAQSLDPWDEENFTTGVVMNAVPFNVTFKPRSERHTEVIERSFGDAQEQWEMLGLKRDER</sequence>
<keyword evidence="8" id="KW-1133">Transmembrane helix</keyword>
<dbReference type="PROSITE" id="PS00086">
    <property type="entry name" value="CYTOCHROME_P450"/>
    <property type="match status" value="1"/>
</dbReference>
<feature type="signal peptide" evidence="15">
    <location>
        <begin position="1"/>
        <end position="18"/>
    </location>
</feature>
<evidence type="ECO:0000256" key="8">
    <source>
        <dbReference type="ARBA" id="ARBA00022989"/>
    </source>
</evidence>
<evidence type="ECO:0000256" key="10">
    <source>
        <dbReference type="ARBA" id="ARBA00023004"/>
    </source>
</evidence>
<comment type="subcellular location">
    <subcellularLocation>
        <location evidence="2">Membrane</location>
        <topology evidence="2">Single-pass membrane protein</topology>
    </subcellularLocation>
</comment>
<comment type="similarity">
    <text evidence="4 14">Belongs to the cytochrome P450 family.</text>
</comment>
<reference evidence="16 17" key="1">
    <citation type="submission" date="2024-05" db="EMBL/GenBank/DDBJ databases">
        <title>A draft genome resource for the thread blight pathogen Marasmius tenuissimus strain MS-2.</title>
        <authorList>
            <person name="Yulfo-Soto G.E."/>
            <person name="Baruah I.K."/>
            <person name="Amoako-Attah I."/>
            <person name="Bukari Y."/>
            <person name="Meinhardt L.W."/>
            <person name="Bailey B.A."/>
            <person name="Cohen S.P."/>
        </authorList>
    </citation>
    <scope>NUCLEOTIDE SEQUENCE [LARGE SCALE GENOMIC DNA]</scope>
    <source>
        <strain evidence="16 17">MS-2</strain>
    </source>
</reference>
<keyword evidence="15" id="KW-0732">Signal</keyword>
<dbReference type="InterPro" id="IPR001128">
    <property type="entry name" value="Cyt_P450"/>
</dbReference>
<keyword evidence="10 14" id="KW-0408">Iron</keyword>
<dbReference type="Proteomes" id="UP001437256">
    <property type="component" value="Unassembled WGS sequence"/>
</dbReference>
<keyword evidence="9 14" id="KW-0560">Oxidoreductase</keyword>
<evidence type="ECO:0000256" key="12">
    <source>
        <dbReference type="ARBA" id="ARBA00023136"/>
    </source>
</evidence>
<evidence type="ECO:0000256" key="14">
    <source>
        <dbReference type="RuleBase" id="RU000461"/>
    </source>
</evidence>
<dbReference type="Gene3D" id="1.10.630.10">
    <property type="entry name" value="Cytochrome P450"/>
    <property type="match status" value="2"/>
</dbReference>
<name>A0ABR2ZBY8_9AGAR</name>
<evidence type="ECO:0000256" key="5">
    <source>
        <dbReference type="ARBA" id="ARBA00022617"/>
    </source>
</evidence>
<protein>
    <recommendedName>
        <fullName evidence="18">Cytochrome P450</fullName>
    </recommendedName>
</protein>
<accession>A0ABR2ZBY8</accession>
<dbReference type="InterPro" id="IPR050364">
    <property type="entry name" value="Cytochrome_P450_fung"/>
</dbReference>
<evidence type="ECO:0000256" key="11">
    <source>
        <dbReference type="ARBA" id="ARBA00023033"/>
    </source>
</evidence>
<comment type="pathway">
    <text evidence="3">Secondary metabolite biosynthesis.</text>
</comment>
<dbReference type="InterPro" id="IPR002401">
    <property type="entry name" value="Cyt_P450_E_grp-I"/>
</dbReference>
<dbReference type="InterPro" id="IPR017972">
    <property type="entry name" value="Cyt_P450_CS"/>
</dbReference>
<evidence type="ECO:0000256" key="3">
    <source>
        <dbReference type="ARBA" id="ARBA00005179"/>
    </source>
</evidence>
<dbReference type="SUPFAM" id="SSF48264">
    <property type="entry name" value="Cytochrome P450"/>
    <property type="match status" value="1"/>
</dbReference>
<evidence type="ECO:0000256" key="9">
    <source>
        <dbReference type="ARBA" id="ARBA00023002"/>
    </source>
</evidence>
<dbReference type="EMBL" id="JBBXMP010000334">
    <property type="protein sequence ID" value="KAL0058308.1"/>
    <property type="molecule type" value="Genomic_DNA"/>
</dbReference>
<dbReference type="InterPro" id="IPR036396">
    <property type="entry name" value="Cyt_P450_sf"/>
</dbReference>
<keyword evidence="5 14" id="KW-0349">Heme</keyword>
<proteinExistence type="inferred from homology"/>
<keyword evidence="12" id="KW-0472">Membrane</keyword>
<evidence type="ECO:0000256" key="15">
    <source>
        <dbReference type="SAM" id="SignalP"/>
    </source>
</evidence>
<keyword evidence="6" id="KW-0812">Transmembrane</keyword>
<keyword evidence="11 14" id="KW-0503">Monooxygenase</keyword>
<dbReference type="PANTHER" id="PTHR46300">
    <property type="entry name" value="P450, PUTATIVE (EUROFUNG)-RELATED-RELATED"/>
    <property type="match status" value="1"/>
</dbReference>
<feature type="chain" id="PRO_5046149006" description="Cytochrome P450" evidence="15">
    <location>
        <begin position="19"/>
        <end position="512"/>
    </location>
</feature>
<keyword evidence="7 14" id="KW-0479">Metal-binding</keyword>
<organism evidence="16 17">
    <name type="scientific">Marasmius tenuissimus</name>
    <dbReference type="NCBI Taxonomy" id="585030"/>
    <lineage>
        <taxon>Eukaryota</taxon>
        <taxon>Fungi</taxon>
        <taxon>Dikarya</taxon>
        <taxon>Basidiomycota</taxon>
        <taxon>Agaricomycotina</taxon>
        <taxon>Agaricomycetes</taxon>
        <taxon>Agaricomycetidae</taxon>
        <taxon>Agaricales</taxon>
        <taxon>Marasmiineae</taxon>
        <taxon>Marasmiaceae</taxon>
        <taxon>Marasmius</taxon>
    </lineage>
</organism>
<dbReference type="PANTHER" id="PTHR46300:SF2">
    <property type="entry name" value="CYTOCHROME P450 MONOOXYGENASE ALNH-RELATED"/>
    <property type="match status" value="1"/>
</dbReference>
<evidence type="ECO:0000256" key="6">
    <source>
        <dbReference type="ARBA" id="ARBA00022692"/>
    </source>
</evidence>
<keyword evidence="17" id="KW-1185">Reference proteome</keyword>